<gene>
    <name evidence="3" type="ORF">D0863_12332</name>
</gene>
<feature type="region of interest" description="Disordered" evidence="1">
    <location>
        <begin position="98"/>
        <end position="125"/>
    </location>
</feature>
<proteinExistence type="predicted"/>
<accession>A0A3M7D1U9</accession>
<dbReference type="OrthoDB" id="3001700at2759"/>
<organism evidence="3 4">
    <name type="scientific">Hortaea werneckii</name>
    <name type="common">Black yeast</name>
    <name type="synonym">Cladosporium werneckii</name>
    <dbReference type="NCBI Taxonomy" id="91943"/>
    <lineage>
        <taxon>Eukaryota</taxon>
        <taxon>Fungi</taxon>
        <taxon>Dikarya</taxon>
        <taxon>Ascomycota</taxon>
        <taxon>Pezizomycotina</taxon>
        <taxon>Dothideomycetes</taxon>
        <taxon>Dothideomycetidae</taxon>
        <taxon>Mycosphaerellales</taxon>
        <taxon>Teratosphaeriaceae</taxon>
        <taxon>Hortaea</taxon>
    </lineage>
</organism>
<dbReference type="AlphaFoldDB" id="A0A3M7D1U9"/>
<name>A0A3M7D1U9_HORWE</name>
<feature type="compositionally biased region" description="Low complexity" evidence="1">
    <location>
        <begin position="107"/>
        <end position="125"/>
    </location>
</feature>
<evidence type="ECO:0000313" key="3">
    <source>
        <dbReference type="EMBL" id="RMY58234.1"/>
    </source>
</evidence>
<keyword evidence="2" id="KW-1133">Transmembrane helix</keyword>
<feature type="transmembrane region" description="Helical" evidence="2">
    <location>
        <begin position="27"/>
        <end position="46"/>
    </location>
</feature>
<protein>
    <submittedName>
        <fullName evidence="3">Uncharacterized protein</fullName>
    </submittedName>
</protein>
<evidence type="ECO:0000256" key="2">
    <source>
        <dbReference type="SAM" id="Phobius"/>
    </source>
</evidence>
<sequence>MHPHINLPPRIDLSIENTSTMASTSTYVLATFIFLLAAIGGYVYLFGIPKEVKREMEEQALKTMGENKASFLMKDAIGKVPDSDQQDVKEFKKGLSNASGGVLQNPAGKAAGDVADDATAPLTGR</sequence>
<reference evidence="3 4" key="1">
    <citation type="journal article" date="2018" name="BMC Genomics">
        <title>Genomic evidence for intraspecific hybridization in a clonal and extremely halotolerant yeast.</title>
        <authorList>
            <person name="Gostincar C."/>
            <person name="Stajich J.E."/>
            <person name="Zupancic J."/>
            <person name="Zalar P."/>
            <person name="Gunde-Cimerman N."/>
        </authorList>
    </citation>
    <scope>NUCLEOTIDE SEQUENCE [LARGE SCALE GENOMIC DNA]</scope>
    <source>
        <strain evidence="3 4">EXF-2682</strain>
    </source>
</reference>
<keyword evidence="2" id="KW-0812">Transmembrane</keyword>
<evidence type="ECO:0000313" key="4">
    <source>
        <dbReference type="Proteomes" id="UP000269276"/>
    </source>
</evidence>
<evidence type="ECO:0000256" key="1">
    <source>
        <dbReference type="SAM" id="MobiDB-lite"/>
    </source>
</evidence>
<dbReference type="EMBL" id="QWIP01000630">
    <property type="protein sequence ID" value="RMY58234.1"/>
    <property type="molecule type" value="Genomic_DNA"/>
</dbReference>
<dbReference type="Proteomes" id="UP000269276">
    <property type="component" value="Unassembled WGS sequence"/>
</dbReference>
<dbReference type="VEuPathDB" id="FungiDB:BTJ68_07394"/>
<comment type="caution">
    <text evidence="3">The sequence shown here is derived from an EMBL/GenBank/DDBJ whole genome shotgun (WGS) entry which is preliminary data.</text>
</comment>
<keyword evidence="2" id="KW-0472">Membrane</keyword>